<organism evidence="12 13">
    <name type="scientific">Selenomonas dianae</name>
    <dbReference type="NCBI Taxonomy" id="135079"/>
    <lineage>
        <taxon>Bacteria</taxon>
        <taxon>Bacillati</taxon>
        <taxon>Bacillota</taxon>
        <taxon>Negativicutes</taxon>
        <taxon>Selenomonadales</taxon>
        <taxon>Selenomonadaceae</taxon>
        <taxon>Selenomonas</taxon>
    </lineage>
</organism>
<keyword evidence="5 10" id="KW-0547">Nucleotide-binding</keyword>
<evidence type="ECO:0000256" key="1">
    <source>
        <dbReference type="ARBA" id="ARBA00001946"/>
    </source>
</evidence>
<comment type="cofactor">
    <cofactor evidence="1">
        <name>Mg(2+)</name>
        <dbReference type="ChEBI" id="CHEBI:18420"/>
    </cofactor>
</comment>
<dbReference type="NCBIfam" id="TIGR00231">
    <property type="entry name" value="small_GTP"/>
    <property type="match status" value="1"/>
</dbReference>
<evidence type="ECO:0000256" key="7">
    <source>
        <dbReference type="ARBA" id="ARBA00023134"/>
    </source>
</evidence>
<comment type="similarity">
    <text evidence="2 10">Belongs to the TRAFAC class TrmE-Era-EngA-EngB-Septin-like GTPase superfamily. EngB GTPase family.</text>
</comment>
<evidence type="ECO:0000256" key="2">
    <source>
        <dbReference type="ARBA" id="ARBA00009638"/>
    </source>
</evidence>
<sequence length="209" mass="23855">MRVIEPVVITKATYLASAVRRDQYPEECRPAVAFIGRSNVGKSSLINSLTRIRQLARVSSKPGKTQTINFYELLLKIDGGEARHPVHLVDLPGYGYAKTSRESRKVWAKFIEEYFLHAEELRFVCLLLDIRHTPMESDRRMFDWLVEHDIPVLVIATKADKIGRNARRTQIAAMQKALGVSELTILPYASPKNEGRSELLDVMKEYLVE</sequence>
<dbReference type="CDD" id="cd01876">
    <property type="entry name" value="YihA_EngB"/>
    <property type="match status" value="1"/>
</dbReference>
<dbReference type="Pfam" id="PF01926">
    <property type="entry name" value="MMR_HSR1"/>
    <property type="match status" value="1"/>
</dbReference>
<dbReference type="PANTHER" id="PTHR11649:SF13">
    <property type="entry name" value="ENGB-TYPE G DOMAIN-CONTAINING PROTEIN"/>
    <property type="match status" value="1"/>
</dbReference>
<dbReference type="InterPro" id="IPR006073">
    <property type="entry name" value="GTP-bd"/>
</dbReference>
<evidence type="ECO:0000256" key="6">
    <source>
        <dbReference type="ARBA" id="ARBA00022842"/>
    </source>
</evidence>
<dbReference type="InterPro" id="IPR027417">
    <property type="entry name" value="P-loop_NTPase"/>
</dbReference>
<comment type="caution">
    <text evidence="12">The sequence shown here is derived from an EMBL/GenBank/DDBJ whole genome shotgun (WGS) entry which is preliminary data.</text>
</comment>
<keyword evidence="6" id="KW-0460">Magnesium</keyword>
<keyword evidence="4" id="KW-0479">Metal-binding</keyword>
<protein>
    <recommendedName>
        <fullName evidence="10">Probable GTP-binding protein EngB</fullName>
    </recommendedName>
</protein>
<dbReference type="NCBIfam" id="TIGR03598">
    <property type="entry name" value="GTPase_YsxC"/>
    <property type="match status" value="1"/>
</dbReference>
<evidence type="ECO:0000256" key="3">
    <source>
        <dbReference type="ARBA" id="ARBA00022618"/>
    </source>
</evidence>
<name>A0ABP3CE68_9FIRM</name>
<gene>
    <name evidence="12" type="primary">yihA</name>
    <name evidence="10" type="synonym">engB</name>
    <name evidence="12" type="ORF">GCM10008919_00340</name>
</gene>
<proteinExistence type="inferred from homology"/>
<accession>A0ABP3CE68</accession>
<evidence type="ECO:0000313" key="13">
    <source>
        <dbReference type="Proteomes" id="UP001500399"/>
    </source>
</evidence>
<evidence type="ECO:0000313" key="12">
    <source>
        <dbReference type="EMBL" id="GAA0200937.1"/>
    </source>
</evidence>
<dbReference type="PROSITE" id="PS51706">
    <property type="entry name" value="G_ENGB"/>
    <property type="match status" value="1"/>
</dbReference>
<keyword evidence="8 10" id="KW-0717">Septation</keyword>
<dbReference type="EMBL" id="BAAACR010000001">
    <property type="protein sequence ID" value="GAA0200937.1"/>
    <property type="molecule type" value="Genomic_DNA"/>
</dbReference>
<dbReference type="PANTHER" id="PTHR11649">
    <property type="entry name" value="MSS1/TRME-RELATED GTP-BINDING PROTEIN"/>
    <property type="match status" value="1"/>
</dbReference>
<dbReference type="Proteomes" id="UP001500399">
    <property type="component" value="Unassembled WGS sequence"/>
</dbReference>
<keyword evidence="3 10" id="KW-0132">Cell division</keyword>
<dbReference type="InterPro" id="IPR030393">
    <property type="entry name" value="G_ENGB_dom"/>
</dbReference>
<dbReference type="HAMAP" id="MF_00321">
    <property type="entry name" value="GTPase_EngB"/>
    <property type="match status" value="1"/>
</dbReference>
<dbReference type="SUPFAM" id="SSF52540">
    <property type="entry name" value="P-loop containing nucleoside triphosphate hydrolases"/>
    <property type="match status" value="1"/>
</dbReference>
<evidence type="ECO:0000256" key="8">
    <source>
        <dbReference type="ARBA" id="ARBA00023210"/>
    </source>
</evidence>
<keyword evidence="7 10" id="KW-0342">GTP-binding</keyword>
<evidence type="ECO:0000256" key="10">
    <source>
        <dbReference type="HAMAP-Rule" id="MF_00321"/>
    </source>
</evidence>
<evidence type="ECO:0000256" key="9">
    <source>
        <dbReference type="ARBA" id="ARBA00023306"/>
    </source>
</evidence>
<dbReference type="InterPro" id="IPR005225">
    <property type="entry name" value="Small_GTP-bd"/>
</dbReference>
<reference evidence="13" key="1">
    <citation type="journal article" date="2019" name="Int. J. Syst. Evol. Microbiol.">
        <title>The Global Catalogue of Microorganisms (GCM) 10K type strain sequencing project: providing services to taxonomists for standard genome sequencing and annotation.</title>
        <authorList>
            <consortium name="The Broad Institute Genomics Platform"/>
            <consortium name="The Broad Institute Genome Sequencing Center for Infectious Disease"/>
            <person name="Wu L."/>
            <person name="Ma J."/>
        </authorList>
    </citation>
    <scope>NUCLEOTIDE SEQUENCE [LARGE SCALE GENOMIC DNA]</scope>
    <source>
        <strain evidence="13">JCM 8542</strain>
    </source>
</reference>
<keyword evidence="9 10" id="KW-0131">Cell cycle</keyword>
<comment type="function">
    <text evidence="10">Necessary for normal cell division and for the maintenance of normal septation.</text>
</comment>
<dbReference type="InterPro" id="IPR019987">
    <property type="entry name" value="GTP-bd_ribosome_bio_YsxC"/>
</dbReference>
<feature type="domain" description="EngB-type G" evidence="11">
    <location>
        <begin position="28"/>
        <end position="209"/>
    </location>
</feature>
<evidence type="ECO:0000259" key="11">
    <source>
        <dbReference type="PROSITE" id="PS51706"/>
    </source>
</evidence>
<dbReference type="Gene3D" id="3.40.50.300">
    <property type="entry name" value="P-loop containing nucleotide triphosphate hydrolases"/>
    <property type="match status" value="1"/>
</dbReference>
<evidence type="ECO:0000256" key="5">
    <source>
        <dbReference type="ARBA" id="ARBA00022741"/>
    </source>
</evidence>
<evidence type="ECO:0000256" key="4">
    <source>
        <dbReference type="ARBA" id="ARBA00022723"/>
    </source>
</evidence>
<keyword evidence="13" id="KW-1185">Reference proteome</keyword>